<sequence length="507" mass="58628">MMMGESWAEMGSSIAALMFVWATLQQFFPHQLRTILQEFLFATLQQFSFVQKWSDRMVSFFSPHICITFPEFCGYKNNEAFTAIEIYLSFKFSSKAKQLKAGLVKDFKSLVLVVEQNDIADEFNGFKLWWTLSVPKTQTAANDEMRYFKLTFHRHQREIITKQYLNYVLEEAKTLEAINTQRKLYTNNPSCSWNSYKRKYMWSHIIFEHPATFQTLAMDPKKKEKIINDLTAFSKGKEYYAKIGKAWKRGYLLYGPPGTGKSTMIAAMANLLNYDVYDLELTTIRDNTELRRLLMETSSKSIIVIEDIDCSLDLTSRRKKMKEKMEDIDTDPTKAGLTEHEETNKVTLSGLLNFIDGIWSACGSERVIVFTTNHKEKLDPALIRRGRMDMHIEMSYCKFEAFKVLAKNYLDVESHNLFGKIKGLLEESNMVPADVAENLMSKSDIKDVESCLENLVQSLERDIKQKAKLKSEKNVSEPSNKLPSWVRVKNIKKYGSMFSSCTSLSKK</sequence>
<dbReference type="Gene3D" id="6.10.280.40">
    <property type="match status" value="1"/>
</dbReference>
<evidence type="ECO:0000256" key="7">
    <source>
        <dbReference type="ARBA" id="ARBA00049360"/>
    </source>
</evidence>
<evidence type="ECO:0000256" key="8">
    <source>
        <dbReference type="RuleBase" id="RU003651"/>
    </source>
</evidence>
<dbReference type="AlphaFoldDB" id="A0AAD7PXD8"/>
<dbReference type="InterPro" id="IPR058017">
    <property type="entry name" value="At3g28540-like_C"/>
</dbReference>
<dbReference type="SMART" id="SM00382">
    <property type="entry name" value="AAA"/>
    <property type="match status" value="1"/>
</dbReference>
<dbReference type="InterPro" id="IPR050747">
    <property type="entry name" value="Mitochondrial_chaperone_BCS1"/>
</dbReference>
<evidence type="ECO:0000256" key="2">
    <source>
        <dbReference type="ARBA" id="ARBA00007448"/>
    </source>
</evidence>
<evidence type="ECO:0000256" key="5">
    <source>
        <dbReference type="ARBA" id="ARBA00022840"/>
    </source>
</evidence>
<evidence type="ECO:0000313" key="10">
    <source>
        <dbReference type="EMBL" id="KAJ7970935.1"/>
    </source>
</evidence>
<evidence type="ECO:0000256" key="6">
    <source>
        <dbReference type="ARBA" id="ARBA00022842"/>
    </source>
</evidence>
<evidence type="ECO:0000256" key="4">
    <source>
        <dbReference type="ARBA" id="ARBA00022801"/>
    </source>
</evidence>
<gene>
    <name evidence="10" type="ORF">O6P43_009042</name>
</gene>
<name>A0AAD7PXD8_QUISA</name>
<comment type="cofactor">
    <cofactor evidence="1">
        <name>Mg(2+)</name>
        <dbReference type="ChEBI" id="CHEBI:18420"/>
    </cofactor>
</comment>
<reference evidence="10" key="1">
    <citation type="journal article" date="2023" name="Science">
        <title>Elucidation of the pathway for biosynthesis of saponin adjuvants from the soapbark tree.</title>
        <authorList>
            <person name="Reed J."/>
            <person name="Orme A."/>
            <person name="El-Demerdash A."/>
            <person name="Owen C."/>
            <person name="Martin L.B.B."/>
            <person name="Misra R.C."/>
            <person name="Kikuchi S."/>
            <person name="Rejzek M."/>
            <person name="Martin A.C."/>
            <person name="Harkess A."/>
            <person name="Leebens-Mack J."/>
            <person name="Louveau T."/>
            <person name="Stephenson M.J."/>
            <person name="Osbourn A."/>
        </authorList>
    </citation>
    <scope>NUCLEOTIDE SEQUENCE</scope>
    <source>
        <strain evidence="10">S10</strain>
    </source>
</reference>
<keyword evidence="11" id="KW-1185">Reference proteome</keyword>
<dbReference type="InterPro" id="IPR003959">
    <property type="entry name" value="ATPase_AAA_core"/>
</dbReference>
<dbReference type="KEGG" id="qsa:O6P43_009042"/>
<feature type="domain" description="AAA+ ATPase" evidence="9">
    <location>
        <begin position="247"/>
        <end position="398"/>
    </location>
</feature>
<dbReference type="InterPro" id="IPR003960">
    <property type="entry name" value="ATPase_AAA_CS"/>
</dbReference>
<dbReference type="Pfam" id="PF00004">
    <property type="entry name" value="AAA"/>
    <property type="match status" value="1"/>
</dbReference>
<dbReference type="InterPro" id="IPR003593">
    <property type="entry name" value="AAA+_ATPase"/>
</dbReference>
<evidence type="ECO:0000259" key="9">
    <source>
        <dbReference type="SMART" id="SM00382"/>
    </source>
</evidence>
<comment type="similarity">
    <text evidence="2">Belongs to the AAA ATPase family. BCS1 subfamily.</text>
</comment>
<evidence type="ECO:0000256" key="1">
    <source>
        <dbReference type="ARBA" id="ARBA00001946"/>
    </source>
</evidence>
<dbReference type="Proteomes" id="UP001163823">
    <property type="component" value="Chromosome 4"/>
</dbReference>
<keyword evidence="6" id="KW-0460">Magnesium</keyword>
<dbReference type="Pfam" id="PF25568">
    <property type="entry name" value="AAA_lid_At3g28540"/>
    <property type="match status" value="1"/>
</dbReference>
<organism evidence="10 11">
    <name type="scientific">Quillaja saponaria</name>
    <name type="common">Soap bark tree</name>
    <dbReference type="NCBI Taxonomy" id="32244"/>
    <lineage>
        <taxon>Eukaryota</taxon>
        <taxon>Viridiplantae</taxon>
        <taxon>Streptophyta</taxon>
        <taxon>Embryophyta</taxon>
        <taxon>Tracheophyta</taxon>
        <taxon>Spermatophyta</taxon>
        <taxon>Magnoliopsida</taxon>
        <taxon>eudicotyledons</taxon>
        <taxon>Gunneridae</taxon>
        <taxon>Pentapetalae</taxon>
        <taxon>rosids</taxon>
        <taxon>fabids</taxon>
        <taxon>Fabales</taxon>
        <taxon>Quillajaceae</taxon>
        <taxon>Quillaja</taxon>
    </lineage>
</organism>
<dbReference type="EMBL" id="JARAOO010000004">
    <property type="protein sequence ID" value="KAJ7970935.1"/>
    <property type="molecule type" value="Genomic_DNA"/>
</dbReference>
<dbReference type="PROSITE" id="PS00674">
    <property type="entry name" value="AAA"/>
    <property type="match status" value="1"/>
</dbReference>
<dbReference type="CDD" id="cd19510">
    <property type="entry name" value="RecA-like_BCS1"/>
    <property type="match status" value="1"/>
</dbReference>
<proteinExistence type="inferred from homology"/>
<dbReference type="GO" id="GO:0006950">
    <property type="term" value="P:response to stress"/>
    <property type="evidence" value="ECO:0007669"/>
    <property type="project" value="UniProtKB-ARBA"/>
</dbReference>
<dbReference type="GO" id="GO:0005524">
    <property type="term" value="F:ATP binding"/>
    <property type="evidence" value="ECO:0007669"/>
    <property type="project" value="UniProtKB-KW"/>
</dbReference>
<dbReference type="InterPro" id="IPR025753">
    <property type="entry name" value="AAA_N_dom"/>
</dbReference>
<comment type="caution">
    <text evidence="10">The sequence shown here is derived from an EMBL/GenBank/DDBJ whole genome shotgun (WGS) entry which is preliminary data.</text>
</comment>
<dbReference type="Gene3D" id="3.40.50.300">
    <property type="entry name" value="P-loop containing nucleotide triphosphate hydrolases"/>
    <property type="match status" value="1"/>
</dbReference>
<protein>
    <submittedName>
        <fullName evidence="10">AAA-ATPase</fullName>
    </submittedName>
</protein>
<evidence type="ECO:0000313" key="11">
    <source>
        <dbReference type="Proteomes" id="UP001163823"/>
    </source>
</evidence>
<dbReference type="InterPro" id="IPR027417">
    <property type="entry name" value="P-loop_NTPase"/>
</dbReference>
<dbReference type="PANTHER" id="PTHR23070">
    <property type="entry name" value="BCS1 AAA-TYPE ATPASE"/>
    <property type="match status" value="1"/>
</dbReference>
<dbReference type="Pfam" id="PF14363">
    <property type="entry name" value="AAA_assoc"/>
    <property type="match status" value="1"/>
</dbReference>
<keyword evidence="4" id="KW-0378">Hydrolase</keyword>
<accession>A0AAD7PXD8</accession>
<keyword evidence="5 8" id="KW-0067">ATP-binding</keyword>
<dbReference type="SUPFAM" id="SSF52540">
    <property type="entry name" value="P-loop containing nucleoside triphosphate hydrolases"/>
    <property type="match status" value="1"/>
</dbReference>
<comment type="catalytic activity">
    <reaction evidence="7">
        <text>ATP + H2O = ADP + phosphate + H(+)</text>
        <dbReference type="Rhea" id="RHEA:13065"/>
        <dbReference type="ChEBI" id="CHEBI:15377"/>
        <dbReference type="ChEBI" id="CHEBI:15378"/>
        <dbReference type="ChEBI" id="CHEBI:30616"/>
        <dbReference type="ChEBI" id="CHEBI:43474"/>
        <dbReference type="ChEBI" id="CHEBI:456216"/>
    </reaction>
</comment>
<dbReference type="GO" id="GO:0016887">
    <property type="term" value="F:ATP hydrolysis activity"/>
    <property type="evidence" value="ECO:0007669"/>
    <property type="project" value="InterPro"/>
</dbReference>
<evidence type="ECO:0000256" key="3">
    <source>
        <dbReference type="ARBA" id="ARBA00022741"/>
    </source>
</evidence>
<dbReference type="FunFam" id="3.40.50.300:FF:001122">
    <property type="entry name" value="AAA-ATPase ASD, mitochondrial"/>
    <property type="match status" value="1"/>
</dbReference>
<keyword evidence="3 8" id="KW-0547">Nucleotide-binding</keyword>